<name>A0ABT4D6U9_9CLOT</name>
<dbReference type="RefSeq" id="WP_268059775.1">
    <property type="nucleotide sequence ID" value="NZ_JAPQFJ010000002.1"/>
</dbReference>
<evidence type="ECO:0000256" key="2">
    <source>
        <dbReference type="SAM" id="Phobius"/>
    </source>
</evidence>
<accession>A0ABT4D6U9</accession>
<protein>
    <submittedName>
        <fullName evidence="3">Tetratricopeptide repeat protein</fullName>
    </submittedName>
</protein>
<comment type="caution">
    <text evidence="3">The sequence shown here is derived from an EMBL/GenBank/DDBJ whole genome shotgun (WGS) entry which is preliminary data.</text>
</comment>
<feature type="transmembrane region" description="Helical" evidence="2">
    <location>
        <begin position="181"/>
        <end position="199"/>
    </location>
</feature>
<keyword evidence="1" id="KW-0802">TPR repeat</keyword>
<reference evidence="3" key="1">
    <citation type="submission" date="2022-12" db="EMBL/GenBank/DDBJ databases">
        <title>Clostridium sp. nov., isolated from industrial wastewater.</title>
        <authorList>
            <person name="Jiayan W."/>
        </authorList>
    </citation>
    <scope>NUCLEOTIDE SEQUENCE</scope>
    <source>
        <strain evidence="3">ZC22-4</strain>
    </source>
</reference>
<dbReference type="InterPro" id="IPR019734">
    <property type="entry name" value="TPR_rpt"/>
</dbReference>
<dbReference type="Gene3D" id="1.25.40.10">
    <property type="entry name" value="Tetratricopeptide repeat domain"/>
    <property type="match status" value="2"/>
</dbReference>
<dbReference type="Pfam" id="PF13174">
    <property type="entry name" value="TPR_6"/>
    <property type="match status" value="1"/>
</dbReference>
<dbReference type="InterPro" id="IPR011990">
    <property type="entry name" value="TPR-like_helical_dom_sf"/>
</dbReference>
<organism evidence="3 4">
    <name type="scientific">Clostridium brassicae</name>
    <dbReference type="NCBI Taxonomy" id="2999072"/>
    <lineage>
        <taxon>Bacteria</taxon>
        <taxon>Bacillati</taxon>
        <taxon>Bacillota</taxon>
        <taxon>Clostridia</taxon>
        <taxon>Eubacteriales</taxon>
        <taxon>Clostridiaceae</taxon>
        <taxon>Clostridium</taxon>
    </lineage>
</organism>
<gene>
    <name evidence="3" type="ORF">OW729_02175</name>
</gene>
<dbReference type="Proteomes" id="UP001144612">
    <property type="component" value="Unassembled WGS sequence"/>
</dbReference>
<keyword evidence="2" id="KW-1133">Transmembrane helix</keyword>
<dbReference type="SUPFAM" id="SSF48452">
    <property type="entry name" value="TPR-like"/>
    <property type="match status" value="1"/>
</dbReference>
<evidence type="ECO:0000313" key="3">
    <source>
        <dbReference type="EMBL" id="MCY6957408.1"/>
    </source>
</evidence>
<keyword evidence="4" id="KW-1185">Reference proteome</keyword>
<keyword evidence="2" id="KW-0472">Membrane</keyword>
<evidence type="ECO:0000313" key="4">
    <source>
        <dbReference type="Proteomes" id="UP001144612"/>
    </source>
</evidence>
<dbReference type="Pfam" id="PF13181">
    <property type="entry name" value="TPR_8"/>
    <property type="match status" value="2"/>
</dbReference>
<dbReference type="EMBL" id="JAPQFJ010000002">
    <property type="protein sequence ID" value="MCY6957408.1"/>
    <property type="molecule type" value="Genomic_DNA"/>
</dbReference>
<dbReference type="SMART" id="SM00028">
    <property type="entry name" value="TPR"/>
    <property type="match status" value="2"/>
</dbReference>
<evidence type="ECO:0000256" key="1">
    <source>
        <dbReference type="PROSITE-ProRule" id="PRU00339"/>
    </source>
</evidence>
<dbReference type="PROSITE" id="PS50005">
    <property type="entry name" value="TPR"/>
    <property type="match status" value="1"/>
</dbReference>
<feature type="repeat" description="TPR" evidence="1">
    <location>
        <begin position="120"/>
        <end position="153"/>
    </location>
</feature>
<keyword evidence="2" id="KW-0812">Transmembrane</keyword>
<sequence length="421" mass="48603">MDKSNKLYGKALNQYENGYIDNAIATCEQSISINIKNRASINLKGLLYYFKGDIEGARALWKLNSQVNNDEVSKKYLQSLNKDEKNLSAYTKAVNYIKQLKIQEALTLLMECSESDYNCINVSNAIATCYIKLGQYDKSISYINKVIKIDKKNEIALQNKKEIIKYGISRKKLESTQSNSLIKRLTIVVIFILIVIFIGKFNLKGIKDIASSFKKTKTNTNINLNNKKQQIDKVADTSNKQKNSIETKQEKFPYDDFKKCLDQKDYNKLFNYVSKWKNKNLSINDKSLFAKGEELLKNEGVKYFYTNGKDELLLRKDYKKAIDNLLKAYSFGASSYLYQDIIYMIGVSYHNLGDVENALKYFNQYDINYSKGSYEEEVLYRLVVLNKNINLKKSKEYAQKLVSNYPNSDYNNSLVKGLLSN</sequence>
<proteinExistence type="predicted"/>